<dbReference type="Pfam" id="PF20256">
    <property type="entry name" value="MoCoBD_2"/>
    <property type="match status" value="1"/>
</dbReference>
<dbReference type="InterPro" id="IPR046867">
    <property type="entry name" value="AldOxase/xan_DH_MoCoBD2"/>
</dbReference>
<dbReference type="SUPFAM" id="SSF56003">
    <property type="entry name" value="Molybdenum cofactor-binding domain"/>
    <property type="match status" value="1"/>
</dbReference>
<dbReference type="GO" id="GO:0016491">
    <property type="term" value="F:oxidoreductase activity"/>
    <property type="evidence" value="ECO:0007669"/>
    <property type="project" value="InterPro"/>
</dbReference>
<evidence type="ECO:0000259" key="2">
    <source>
        <dbReference type="Pfam" id="PF02738"/>
    </source>
</evidence>
<accession>A0A382MHZ9</accession>
<reference evidence="4" key="1">
    <citation type="submission" date="2018-05" db="EMBL/GenBank/DDBJ databases">
        <authorList>
            <person name="Lanie J.A."/>
            <person name="Ng W.-L."/>
            <person name="Kazmierczak K.M."/>
            <person name="Andrzejewski T.M."/>
            <person name="Davidsen T.M."/>
            <person name="Wayne K.J."/>
            <person name="Tettelin H."/>
            <person name="Glass J.I."/>
            <person name="Rusch D."/>
            <person name="Podicherti R."/>
            <person name="Tsui H.-C.T."/>
            <person name="Winkler M.E."/>
        </authorList>
    </citation>
    <scope>NUCLEOTIDE SEQUENCE</scope>
</reference>
<feature type="domain" description="Aldehyde oxidase/xanthine dehydrogenase second molybdopterin binding" evidence="3">
    <location>
        <begin position="320"/>
        <end position="383"/>
    </location>
</feature>
<gene>
    <name evidence="4" type="ORF">METZ01_LOCUS301477</name>
</gene>
<dbReference type="InterPro" id="IPR008274">
    <property type="entry name" value="AldOxase/xan_DH_MoCoBD1"/>
</dbReference>
<dbReference type="Gene3D" id="3.30.365.10">
    <property type="entry name" value="Aldehyde oxidase/xanthine dehydrogenase, molybdopterin binding domain"/>
    <property type="match status" value="4"/>
</dbReference>
<dbReference type="InterPro" id="IPR037165">
    <property type="entry name" value="AldOxase/xan_DH_Mopterin-bd_sf"/>
</dbReference>
<dbReference type="GO" id="GO:0005506">
    <property type="term" value="F:iron ion binding"/>
    <property type="evidence" value="ECO:0007669"/>
    <property type="project" value="InterPro"/>
</dbReference>
<dbReference type="EMBL" id="UINC01093862">
    <property type="protein sequence ID" value="SVC48623.1"/>
    <property type="molecule type" value="Genomic_DNA"/>
</dbReference>
<feature type="domain" description="Aldehyde oxidase/xanthine dehydrogenase first molybdopterin binding" evidence="2">
    <location>
        <begin position="49"/>
        <end position="291"/>
    </location>
</feature>
<feature type="non-terminal residue" evidence="4">
    <location>
        <position position="383"/>
    </location>
</feature>
<name>A0A382MHZ9_9ZZZZ</name>
<protein>
    <submittedName>
        <fullName evidence="4">Uncharacterized protein</fullName>
    </submittedName>
</protein>
<dbReference type="PANTHER" id="PTHR11908:SF132">
    <property type="entry name" value="ALDEHYDE OXIDASE 1-RELATED"/>
    <property type="match status" value="1"/>
</dbReference>
<dbReference type="InterPro" id="IPR016208">
    <property type="entry name" value="Ald_Oxase/xanthine_DH-like"/>
</dbReference>
<organism evidence="4">
    <name type="scientific">marine metagenome</name>
    <dbReference type="NCBI Taxonomy" id="408172"/>
    <lineage>
        <taxon>unclassified sequences</taxon>
        <taxon>metagenomes</taxon>
        <taxon>ecological metagenomes</taxon>
    </lineage>
</organism>
<proteinExistence type="predicted"/>
<dbReference type="AlphaFoldDB" id="A0A382MHZ9"/>
<keyword evidence="1" id="KW-0500">Molybdenum</keyword>
<dbReference type="Gene3D" id="3.90.1170.50">
    <property type="entry name" value="Aldehyde oxidase/xanthine dehydrogenase, a/b hammerhead"/>
    <property type="match status" value="1"/>
</dbReference>
<dbReference type="Pfam" id="PF02738">
    <property type="entry name" value="MoCoBD_1"/>
    <property type="match status" value="1"/>
</dbReference>
<sequence length="383" mass="41622">MAMIIAESEEQAARARDLIEVTYSPLATSVGLEEAASDGAPELWPGKAPFNVAFVWEGGDMGDVITAFREAAHLVEIDVVNSRVVTAAIECRGAIGTHDVKNDRSTLYTASQMPHPLRADLANIFNEPEDRFRVVIGDVGGGFGSKNSMYGEQALVVWAARMLGRPVKWVGTRSEAFVTDFHGRDNATHAELALDQEGNFLALLVDETANLGAYISGRGAISPILNQPALAGTYRTPAIHVRVRGMFTNTVPTDVYRGAGRPEAVYLLERLIDKAADELNIDRVELRRLNMIPADAFPYKTPLGLTYDGGLFERNLEEGLRRMDWEGMASRRAEAEVRGKKRGIGFANYVERCGHGVSQDVELQVSAEGGVTVLIGTMSNGQG</sequence>
<evidence type="ECO:0000313" key="4">
    <source>
        <dbReference type="EMBL" id="SVC48623.1"/>
    </source>
</evidence>
<dbReference type="PANTHER" id="PTHR11908">
    <property type="entry name" value="XANTHINE DEHYDROGENASE"/>
    <property type="match status" value="1"/>
</dbReference>
<evidence type="ECO:0000259" key="3">
    <source>
        <dbReference type="Pfam" id="PF20256"/>
    </source>
</evidence>
<evidence type="ECO:0000256" key="1">
    <source>
        <dbReference type="ARBA" id="ARBA00022505"/>
    </source>
</evidence>